<evidence type="ECO:0000259" key="3">
    <source>
        <dbReference type="Pfam" id="PF20152"/>
    </source>
</evidence>
<dbReference type="STRING" id="1884261.A0A5C3QUK7"/>
<feature type="domain" description="DUF6534" evidence="3">
    <location>
        <begin position="107"/>
        <end position="191"/>
    </location>
</feature>
<dbReference type="EMBL" id="ML178816">
    <property type="protein sequence ID" value="TFL05615.1"/>
    <property type="molecule type" value="Genomic_DNA"/>
</dbReference>
<protein>
    <recommendedName>
        <fullName evidence="3">DUF6534 domain-containing protein</fullName>
    </recommendedName>
</protein>
<feature type="region of interest" description="Disordered" evidence="1">
    <location>
        <begin position="255"/>
        <end position="275"/>
    </location>
</feature>
<dbReference type="Proteomes" id="UP000305067">
    <property type="component" value="Unassembled WGS sequence"/>
</dbReference>
<feature type="transmembrane region" description="Helical" evidence="2">
    <location>
        <begin position="96"/>
        <end position="121"/>
    </location>
</feature>
<dbReference type="PANTHER" id="PTHR40465">
    <property type="entry name" value="CHROMOSOME 1, WHOLE GENOME SHOTGUN SEQUENCE"/>
    <property type="match status" value="1"/>
</dbReference>
<keyword evidence="2" id="KW-0812">Transmembrane</keyword>
<feature type="transmembrane region" description="Helical" evidence="2">
    <location>
        <begin position="169"/>
        <end position="188"/>
    </location>
</feature>
<keyword evidence="5" id="KW-1185">Reference proteome</keyword>
<dbReference type="OrthoDB" id="2953893at2759"/>
<dbReference type="Pfam" id="PF20152">
    <property type="entry name" value="DUF6534"/>
    <property type="match status" value="1"/>
</dbReference>
<name>A0A5C3QUK7_9AGAR</name>
<keyword evidence="2" id="KW-1133">Transmembrane helix</keyword>
<dbReference type="InterPro" id="IPR045339">
    <property type="entry name" value="DUF6534"/>
</dbReference>
<evidence type="ECO:0000313" key="4">
    <source>
        <dbReference type="EMBL" id="TFL05615.1"/>
    </source>
</evidence>
<dbReference type="AlphaFoldDB" id="A0A5C3QUK7"/>
<proteinExistence type="predicted"/>
<feature type="transmembrane region" description="Helical" evidence="2">
    <location>
        <begin position="58"/>
        <end position="84"/>
    </location>
</feature>
<accession>A0A5C3QUK7</accession>
<dbReference type="PANTHER" id="PTHR40465:SF1">
    <property type="entry name" value="DUF6534 DOMAIN-CONTAINING PROTEIN"/>
    <property type="match status" value="1"/>
</dbReference>
<sequence>MFGDLGWFPVVRLRMGTLSKLNVPYSAPMNSPLMNAVAALVVQSYYCWRIYILSGIVWWPAVLAVVTLIQAGAGAAFGIIAIGLNDFRLIAEKDKVAATIFLSAAGLSDTCIAVTTAYLLLRRADHRPQQVDLVGTRIVRLVEETNMLTAGVGILALVLFLVYPSNNFFLAPLYVFGKLYTTSLLVMFNQRITLNKSAASSASQVSEHRQRSTFDISTLRGGSRVHATTALAVRVDKSTLSADIPLGSVNEHTKAYPQDKQTQGHLRHPYGNPQS</sequence>
<keyword evidence="2" id="KW-0472">Membrane</keyword>
<evidence type="ECO:0000256" key="1">
    <source>
        <dbReference type="SAM" id="MobiDB-lite"/>
    </source>
</evidence>
<evidence type="ECO:0000313" key="5">
    <source>
        <dbReference type="Proteomes" id="UP000305067"/>
    </source>
</evidence>
<feature type="transmembrane region" description="Helical" evidence="2">
    <location>
        <begin position="33"/>
        <end position="51"/>
    </location>
</feature>
<organism evidence="4 5">
    <name type="scientific">Pterulicium gracile</name>
    <dbReference type="NCBI Taxonomy" id="1884261"/>
    <lineage>
        <taxon>Eukaryota</taxon>
        <taxon>Fungi</taxon>
        <taxon>Dikarya</taxon>
        <taxon>Basidiomycota</taxon>
        <taxon>Agaricomycotina</taxon>
        <taxon>Agaricomycetes</taxon>
        <taxon>Agaricomycetidae</taxon>
        <taxon>Agaricales</taxon>
        <taxon>Pleurotineae</taxon>
        <taxon>Pterulaceae</taxon>
        <taxon>Pterulicium</taxon>
    </lineage>
</organism>
<feature type="transmembrane region" description="Helical" evidence="2">
    <location>
        <begin position="141"/>
        <end position="163"/>
    </location>
</feature>
<evidence type="ECO:0000256" key="2">
    <source>
        <dbReference type="SAM" id="Phobius"/>
    </source>
</evidence>
<reference evidence="4 5" key="1">
    <citation type="journal article" date="2019" name="Nat. Ecol. Evol.">
        <title>Megaphylogeny resolves global patterns of mushroom evolution.</title>
        <authorList>
            <person name="Varga T."/>
            <person name="Krizsan K."/>
            <person name="Foldi C."/>
            <person name="Dima B."/>
            <person name="Sanchez-Garcia M."/>
            <person name="Sanchez-Ramirez S."/>
            <person name="Szollosi G.J."/>
            <person name="Szarkandi J.G."/>
            <person name="Papp V."/>
            <person name="Albert L."/>
            <person name="Andreopoulos W."/>
            <person name="Angelini C."/>
            <person name="Antonin V."/>
            <person name="Barry K.W."/>
            <person name="Bougher N.L."/>
            <person name="Buchanan P."/>
            <person name="Buyck B."/>
            <person name="Bense V."/>
            <person name="Catcheside P."/>
            <person name="Chovatia M."/>
            <person name="Cooper J."/>
            <person name="Damon W."/>
            <person name="Desjardin D."/>
            <person name="Finy P."/>
            <person name="Geml J."/>
            <person name="Haridas S."/>
            <person name="Hughes K."/>
            <person name="Justo A."/>
            <person name="Karasinski D."/>
            <person name="Kautmanova I."/>
            <person name="Kiss B."/>
            <person name="Kocsube S."/>
            <person name="Kotiranta H."/>
            <person name="LaButti K.M."/>
            <person name="Lechner B.E."/>
            <person name="Liimatainen K."/>
            <person name="Lipzen A."/>
            <person name="Lukacs Z."/>
            <person name="Mihaltcheva S."/>
            <person name="Morgado L.N."/>
            <person name="Niskanen T."/>
            <person name="Noordeloos M.E."/>
            <person name="Ohm R.A."/>
            <person name="Ortiz-Santana B."/>
            <person name="Ovrebo C."/>
            <person name="Racz N."/>
            <person name="Riley R."/>
            <person name="Savchenko A."/>
            <person name="Shiryaev A."/>
            <person name="Soop K."/>
            <person name="Spirin V."/>
            <person name="Szebenyi C."/>
            <person name="Tomsovsky M."/>
            <person name="Tulloss R.E."/>
            <person name="Uehling J."/>
            <person name="Grigoriev I.V."/>
            <person name="Vagvolgyi C."/>
            <person name="Papp T."/>
            <person name="Martin F.M."/>
            <person name="Miettinen O."/>
            <person name="Hibbett D.S."/>
            <person name="Nagy L.G."/>
        </authorList>
    </citation>
    <scope>NUCLEOTIDE SEQUENCE [LARGE SCALE GENOMIC DNA]</scope>
    <source>
        <strain evidence="4 5">CBS 309.79</strain>
    </source>
</reference>
<gene>
    <name evidence="4" type="ORF">BDV98DRAFT_589224</name>
</gene>